<sequence length="315" mass="33527">MRFPTFTTFAVLYITTSFAARAPRATCSDGHTTSNLACCIWFDVLSDIQDLFENACGDDAHDALRLAFHDAIAFSPKLVAQQQFGGGGADGSIIKFSSIELNYSANVGLDSIVNAEKEIADNRGVSYGDMIQFAAAVSVGNCDGGPRLSFMAGRPNATQAAPDGLVPQPFDSVSTILARVGDAGLSPDEMVELLASHSVGVQEDIDESIPGTPFDLTPTVFDTKFYNDTQLGPQLIFPGDGPHQGEVKSPSLGQFRLQSDVALSRDNRTAPHWLALSLSQQLMASRFAASMAKMALLGQNPGVLYDCSDVIPVPK</sequence>
<feature type="binding site" description="axial binding residue" evidence="15">
    <location>
        <position position="197"/>
    </location>
    <ligand>
        <name>heme b</name>
        <dbReference type="ChEBI" id="CHEBI:60344"/>
    </ligand>
    <ligandPart>
        <name>Fe</name>
        <dbReference type="ChEBI" id="CHEBI:18248"/>
    </ligandPart>
</feature>
<feature type="binding site" evidence="15">
    <location>
        <position position="222"/>
    </location>
    <ligand>
        <name>Ca(2+)</name>
        <dbReference type="ChEBI" id="CHEBI:29108"/>
        <label>2</label>
    </ligand>
</feature>
<evidence type="ECO:0000256" key="10">
    <source>
        <dbReference type="ARBA" id="ARBA00023004"/>
    </source>
</evidence>
<evidence type="ECO:0000256" key="6">
    <source>
        <dbReference type="ARBA" id="ARBA00022723"/>
    </source>
</evidence>
<dbReference type="GO" id="GO:0000302">
    <property type="term" value="P:response to reactive oxygen species"/>
    <property type="evidence" value="ECO:0007669"/>
    <property type="project" value="TreeGrafter"/>
</dbReference>
<feature type="site" description="Transition state stabilizer" evidence="16">
    <location>
        <position position="65"/>
    </location>
</feature>
<feature type="binding site" evidence="15">
    <location>
        <position position="70"/>
    </location>
    <ligand>
        <name>Ca(2+)</name>
        <dbReference type="ChEBI" id="CHEBI:29108"/>
        <label>1</label>
    </ligand>
</feature>
<protein>
    <recommendedName>
        <fullName evidence="18">Peroxidase</fullName>
        <ecNumber evidence="18">1.11.1.-</ecNumber>
    </recommendedName>
</protein>
<feature type="binding site" evidence="15">
    <location>
        <position position="217"/>
    </location>
    <ligand>
        <name>Ca(2+)</name>
        <dbReference type="ChEBI" id="CHEBI:29108"/>
        <label>2</label>
    </ligand>
</feature>
<feature type="binding site" evidence="15">
    <location>
        <position position="88"/>
    </location>
    <ligand>
        <name>Ca(2+)</name>
        <dbReference type="ChEBI" id="CHEBI:29108"/>
        <label>1</label>
    </ligand>
</feature>
<gene>
    <name evidence="20" type="ORF">MVEN_01100000</name>
</gene>
<comment type="similarity">
    <text evidence="2 18">Belongs to the peroxidase family. Ligninase subfamily.</text>
</comment>
<feature type="signal peptide" evidence="18">
    <location>
        <begin position="1"/>
        <end position="19"/>
    </location>
</feature>
<keyword evidence="11 17" id="KW-1015">Disulfide bond</keyword>
<keyword evidence="6 15" id="KW-0479">Metal-binding</keyword>
<keyword evidence="12" id="KW-0325">Glycoprotein</keyword>
<dbReference type="GO" id="GO:0005576">
    <property type="term" value="C:extracellular region"/>
    <property type="evidence" value="ECO:0007669"/>
    <property type="project" value="UniProtKB-SubCell"/>
</dbReference>
<comment type="cofactor">
    <cofactor evidence="15">
        <name>heme b</name>
        <dbReference type="ChEBI" id="CHEBI:60344"/>
    </cofactor>
    <text evidence="15">Binds 1 heme b (iron(II)-protoporphyrin IX) group per subunit.</text>
</comment>
<dbReference type="InterPro" id="IPR044831">
    <property type="entry name" value="Ccp1-like"/>
</dbReference>
<dbReference type="Proteomes" id="UP000620124">
    <property type="component" value="Unassembled WGS sequence"/>
</dbReference>
<dbReference type="PANTHER" id="PTHR31356">
    <property type="entry name" value="THYLAKOID LUMENAL 29 KDA PROTEIN, CHLOROPLASTIC-RELATED"/>
    <property type="match status" value="1"/>
</dbReference>
<dbReference type="Gene3D" id="1.10.420.10">
    <property type="entry name" value="Peroxidase, domain 2"/>
    <property type="match status" value="1"/>
</dbReference>
<dbReference type="GO" id="GO:0004601">
    <property type="term" value="F:peroxidase activity"/>
    <property type="evidence" value="ECO:0007669"/>
    <property type="project" value="UniProtKB-KW"/>
</dbReference>
<name>A0A8H6Y941_9AGAR</name>
<dbReference type="EMBL" id="JACAZI010000008">
    <property type="protein sequence ID" value="KAF7354126.1"/>
    <property type="molecule type" value="Genomic_DNA"/>
</dbReference>
<evidence type="ECO:0000256" key="14">
    <source>
        <dbReference type="PIRSR" id="PIRSR601621-1"/>
    </source>
</evidence>
<keyword evidence="3" id="KW-0964">Secreted</keyword>
<dbReference type="PROSITE" id="PS00435">
    <property type="entry name" value="PEROXIDASE_1"/>
    <property type="match status" value="1"/>
</dbReference>
<feature type="binding site" evidence="15">
    <location>
        <position position="90"/>
    </location>
    <ligand>
        <name>Ca(2+)</name>
        <dbReference type="ChEBI" id="CHEBI:29108"/>
        <label>1</label>
    </ligand>
</feature>
<evidence type="ECO:0000256" key="2">
    <source>
        <dbReference type="ARBA" id="ARBA00006089"/>
    </source>
</evidence>
<dbReference type="InterPro" id="IPR002016">
    <property type="entry name" value="Haem_peroxidase"/>
</dbReference>
<keyword evidence="5 15" id="KW-0349">Heme</keyword>
<feature type="active site" description="Proton acceptor" evidence="14">
    <location>
        <position position="69"/>
    </location>
</feature>
<dbReference type="InterPro" id="IPR010255">
    <property type="entry name" value="Haem_peroxidase_sf"/>
</dbReference>
<dbReference type="Gene3D" id="1.10.520.10">
    <property type="match status" value="1"/>
</dbReference>
<keyword evidence="21" id="KW-1185">Reference proteome</keyword>
<feature type="disulfide bond" evidence="17">
    <location>
        <begin position="38"/>
        <end position="307"/>
    </location>
</feature>
<evidence type="ECO:0000256" key="12">
    <source>
        <dbReference type="ARBA" id="ARBA00023180"/>
    </source>
</evidence>
<dbReference type="InterPro" id="IPR001621">
    <property type="entry name" value="Ligninase"/>
</dbReference>
<feature type="binding site" evidence="15">
    <location>
        <position position="215"/>
    </location>
    <ligand>
        <name>Ca(2+)</name>
        <dbReference type="ChEBI" id="CHEBI:29108"/>
        <label>2</label>
    </ligand>
</feature>
<dbReference type="GO" id="GO:0020037">
    <property type="term" value="F:heme binding"/>
    <property type="evidence" value="ECO:0007669"/>
    <property type="project" value="UniProtKB-UniRule"/>
</dbReference>
<evidence type="ECO:0000256" key="15">
    <source>
        <dbReference type="PIRSR" id="PIRSR601621-2"/>
    </source>
</evidence>
<feature type="chain" id="PRO_5034522827" description="Peroxidase" evidence="18">
    <location>
        <begin position="20"/>
        <end position="315"/>
    </location>
</feature>
<keyword evidence="9 18" id="KW-0560">Oxidoreductase</keyword>
<dbReference type="Pfam" id="PF00141">
    <property type="entry name" value="peroxidase"/>
    <property type="match status" value="1"/>
</dbReference>
<dbReference type="InterPro" id="IPR019794">
    <property type="entry name" value="Peroxidases_AS"/>
</dbReference>
<reference evidence="20" key="1">
    <citation type="submission" date="2020-05" db="EMBL/GenBank/DDBJ databases">
        <title>Mycena genomes resolve the evolution of fungal bioluminescence.</title>
        <authorList>
            <person name="Tsai I.J."/>
        </authorList>
    </citation>
    <scope>NUCLEOTIDE SEQUENCE</scope>
    <source>
        <strain evidence="20">CCC161011</strain>
    </source>
</reference>
<comment type="cofactor">
    <cofactor evidence="15 18">
        <name>Ca(2+)</name>
        <dbReference type="ChEBI" id="CHEBI:29108"/>
    </cofactor>
    <text evidence="15 18">Binds 2 calcium ions per subunit.</text>
</comment>
<dbReference type="CDD" id="cd00692">
    <property type="entry name" value="ligninase"/>
    <property type="match status" value="1"/>
</dbReference>
<evidence type="ECO:0000313" key="21">
    <source>
        <dbReference type="Proteomes" id="UP000620124"/>
    </source>
</evidence>
<evidence type="ECO:0000256" key="16">
    <source>
        <dbReference type="PIRSR" id="PIRSR601621-3"/>
    </source>
</evidence>
<evidence type="ECO:0000256" key="4">
    <source>
        <dbReference type="ARBA" id="ARBA00022559"/>
    </source>
</evidence>
<dbReference type="Pfam" id="PF11895">
    <property type="entry name" value="Peroxidase_ext"/>
    <property type="match status" value="1"/>
</dbReference>
<evidence type="ECO:0000256" key="17">
    <source>
        <dbReference type="PIRSR" id="PIRSR601621-4"/>
    </source>
</evidence>
<dbReference type="PRINTS" id="PR00462">
    <property type="entry name" value="LIGNINASE"/>
</dbReference>
<dbReference type="PROSITE" id="PS00436">
    <property type="entry name" value="PEROXIDASE_2"/>
    <property type="match status" value="1"/>
</dbReference>
<feature type="binding site" evidence="15">
    <location>
        <position position="198"/>
    </location>
    <ligand>
        <name>Ca(2+)</name>
        <dbReference type="ChEBI" id="CHEBI:29108"/>
        <label>2</label>
    </ligand>
</feature>
<keyword evidence="13" id="KW-0376">Hydrogen peroxide</keyword>
<feature type="disulfide bond" evidence="17">
    <location>
        <begin position="27"/>
        <end position="39"/>
    </location>
</feature>
<accession>A0A8H6Y941</accession>
<dbReference type="GO" id="GO:0034599">
    <property type="term" value="P:cellular response to oxidative stress"/>
    <property type="evidence" value="ECO:0007669"/>
    <property type="project" value="InterPro"/>
</dbReference>
<feature type="binding site" evidence="15">
    <location>
        <position position="92"/>
    </location>
    <ligand>
        <name>Ca(2+)</name>
        <dbReference type="ChEBI" id="CHEBI:29108"/>
        <label>1</label>
    </ligand>
</feature>
<keyword evidence="10 15" id="KW-0408">Iron</keyword>
<dbReference type="GO" id="GO:0046872">
    <property type="term" value="F:metal ion binding"/>
    <property type="evidence" value="ECO:0007669"/>
    <property type="project" value="UniProtKB-UniRule"/>
</dbReference>
<evidence type="ECO:0000256" key="1">
    <source>
        <dbReference type="ARBA" id="ARBA00004613"/>
    </source>
</evidence>
<dbReference type="OrthoDB" id="2113341at2759"/>
<comment type="caution">
    <text evidence="20">The sequence shown here is derived from an EMBL/GenBank/DDBJ whole genome shotgun (WGS) entry which is preliminary data.</text>
</comment>
<evidence type="ECO:0000256" key="11">
    <source>
        <dbReference type="ARBA" id="ARBA00023157"/>
    </source>
</evidence>
<keyword evidence="7 18" id="KW-0732">Signal</keyword>
<evidence type="ECO:0000256" key="5">
    <source>
        <dbReference type="ARBA" id="ARBA00022617"/>
    </source>
</evidence>
<keyword evidence="4 18" id="KW-0575">Peroxidase</keyword>
<dbReference type="PRINTS" id="PR00458">
    <property type="entry name" value="PEROXIDASE"/>
</dbReference>
<evidence type="ECO:0000259" key="19">
    <source>
        <dbReference type="PROSITE" id="PS50873"/>
    </source>
</evidence>
<dbReference type="PROSITE" id="PS50873">
    <property type="entry name" value="PEROXIDASE_4"/>
    <property type="match status" value="1"/>
</dbReference>
<evidence type="ECO:0000256" key="13">
    <source>
        <dbReference type="ARBA" id="ARBA00023324"/>
    </source>
</evidence>
<feature type="domain" description="Plant heme peroxidase family profile" evidence="19">
    <location>
        <begin position="64"/>
        <end position="311"/>
    </location>
</feature>
<dbReference type="InterPro" id="IPR019793">
    <property type="entry name" value="Peroxidases_heam-ligand_BS"/>
</dbReference>
<evidence type="ECO:0000256" key="3">
    <source>
        <dbReference type="ARBA" id="ARBA00022525"/>
    </source>
</evidence>
<dbReference type="InterPro" id="IPR024589">
    <property type="entry name" value="Ligninase_C"/>
</dbReference>
<dbReference type="PANTHER" id="PTHR31356:SF66">
    <property type="entry name" value="CATALASE-PEROXIDASE"/>
    <property type="match status" value="1"/>
</dbReference>
<dbReference type="GO" id="GO:0042744">
    <property type="term" value="P:hydrogen peroxide catabolic process"/>
    <property type="evidence" value="ECO:0007669"/>
    <property type="project" value="UniProtKB-KW"/>
</dbReference>
<feature type="disulfide bond" evidence="17">
    <location>
        <begin position="56"/>
        <end position="142"/>
    </location>
</feature>
<proteinExistence type="inferred from homology"/>
<organism evidence="20 21">
    <name type="scientific">Mycena venus</name>
    <dbReference type="NCBI Taxonomy" id="2733690"/>
    <lineage>
        <taxon>Eukaryota</taxon>
        <taxon>Fungi</taxon>
        <taxon>Dikarya</taxon>
        <taxon>Basidiomycota</taxon>
        <taxon>Agaricomycotina</taxon>
        <taxon>Agaricomycetes</taxon>
        <taxon>Agaricomycetidae</taxon>
        <taxon>Agaricales</taxon>
        <taxon>Marasmiineae</taxon>
        <taxon>Mycenaceae</taxon>
        <taxon>Mycena</taxon>
    </lineage>
</organism>
<evidence type="ECO:0000256" key="8">
    <source>
        <dbReference type="ARBA" id="ARBA00022837"/>
    </source>
</evidence>
<evidence type="ECO:0000256" key="18">
    <source>
        <dbReference type="RuleBase" id="RU363051"/>
    </source>
</evidence>
<keyword evidence="8 15" id="KW-0106">Calcium</keyword>
<comment type="subcellular location">
    <subcellularLocation>
        <location evidence="1">Secreted</location>
    </subcellularLocation>
</comment>
<dbReference type="EC" id="1.11.1.-" evidence="18"/>
<dbReference type="AlphaFoldDB" id="A0A8H6Y941"/>
<evidence type="ECO:0000256" key="9">
    <source>
        <dbReference type="ARBA" id="ARBA00023002"/>
    </source>
</evidence>
<dbReference type="SUPFAM" id="SSF48113">
    <property type="entry name" value="Heme-dependent peroxidases"/>
    <property type="match status" value="1"/>
</dbReference>
<evidence type="ECO:0000313" key="20">
    <source>
        <dbReference type="EMBL" id="KAF7354126.1"/>
    </source>
</evidence>
<evidence type="ECO:0000256" key="7">
    <source>
        <dbReference type="ARBA" id="ARBA00022729"/>
    </source>
</evidence>